<evidence type="ECO:0000313" key="1">
    <source>
        <dbReference type="EMBL" id="PBK80383.1"/>
    </source>
</evidence>
<dbReference type="InParanoid" id="A0A2H3CW99"/>
<organism evidence="1 2">
    <name type="scientific">Armillaria gallica</name>
    <name type="common">Bulbous honey fungus</name>
    <name type="synonym">Armillaria bulbosa</name>
    <dbReference type="NCBI Taxonomy" id="47427"/>
    <lineage>
        <taxon>Eukaryota</taxon>
        <taxon>Fungi</taxon>
        <taxon>Dikarya</taxon>
        <taxon>Basidiomycota</taxon>
        <taxon>Agaricomycotina</taxon>
        <taxon>Agaricomycetes</taxon>
        <taxon>Agaricomycetidae</taxon>
        <taxon>Agaricales</taxon>
        <taxon>Marasmiineae</taxon>
        <taxon>Physalacriaceae</taxon>
        <taxon>Armillaria</taxon>
    </lineage>
</organism>
<protein>
    <recommendedName>
        <fullName evidence="3">F-box domain-containing protein</fullName>
    </recommendedName>
</protein>
<dbReference type="AlphaFoldDB" id="A0A2H3CW99"/>
<name>A0A2H3CW99_ARMGA</name>
<dbReference type="InterPro" id="IPR036047">
    <property type="entry name" value="F-box-like_dom_sf"/>
</dbReference>
<dbReference type="STRING" id="47427.A0A2H3CW99"/>
<evidence type="ECO:0008006" key="3">
    <source>
        <dbReference type="Google" id="ProtNLM"/>
    </source>
</evidence>
<sequence>MDDIRWPPFTIEENSKLMRSYRVRLPPLPPYRPSNSLPHTPPLPVEVFAAILSLLPRTSLAALALLSRDFSLKHRLYCHCTATSTMPRQTNIVILRPPIFHATSRHPYAYSTSLPAYRIQPTVPASAATYSDTESGHVHAYGHHPLL</sequence>
<gene>
    <name evidence="1" type="ORF">ARMGADRAFT_1092272</name>
</gene>
<reference evidence="2" key="1">
    <citation type="journal article" date="2017" name="Nat. Ecol. Evol.">
        <title>Genome expansion and lineage-specific genetic innovations in the forest pathogenic fungi Armillaria.</title>
        <authorList>
            <person name="Sipos G."/>
            <person name="Prasanna A.N."/>
            <person name="Walter M.C."/>
            <person name="O'Connor E."/>
            <person name="Balint B."/>
            <person name="Krizsan K."/>
            <person name="Kiss B."/>
            <person name="Hess J."/>
            <person name="Varga T."/>
            <person name="Slot J."/>
            <person name="Riley R."/>
            <person name="Boka B."/>
            <person name="Rigling D."/>
            <person name="Barry K."/>
            <person name="Lee J."/>
            <person name="Mihaltcheva S."/>
            <person name="LaButti K."/>
            <person name="Lipzen A."/>
            <person name="Waldron R."/>
            <person name="Moloney N.M."/>
            <person name="Sperisen C."/>
            <person name="Kredics L."/>
            <person name="Vagvoelgyi C."/>
            <person name="Patrignani A."/>
            <person name="Fitzpatrick D."/>
            <person name="Nagy I."/>
            <person name="Doyle S."/>
            <person name="Anderson J.B."/>
            <person name="Grigoriev I.V."/>
            <person name="Gueldener U."/>
            <person name="Muensterkoetter M."/>
            <person name="Nagy L.G."/>
        </authorList>
    </citation>
    <scope>NUCLEOTIDE SEQUENCE [LARGE SCALE GENOMIC DNA]</scope>
    <source>
        <strain evidence="2">Ar21-2</strain>
    </source>
</reference>
<keyword evidence="2" id="KW-1185">Reference proteome</keyword>
<dbReference type="Proteomes" id="UP000217790">
    <property type="component" value="Unassembled WGS sequence"/>
</dbReference>
<dbReference type="EMBL" id="KZ293746">
    <property type="protein sequence ID" value="PBK80383.1"/>
    <property type="molecule type" value="Genomic_DNA"/>
</dbReference>
<evidence type="ECO:0000313" key="2">
    <source>
        <dbReference type="Proteomes" id="UP000217790"/>
    </source>
</evidence>
<proteinExistence type="predicted"/>
<accession>A0A2H3CW99</accession>
<dbReference type="SUPFAM" id="SSF81383">
    <property type="entry name" value="F-box domain"/>
    <property type="match status" value="1"/>
</dbReference>